<organism evidence="3 4">
    <name type="scientific">Brachionus calyciflorus</name>
    <dbReference type="NCBI Taxonomy" id="104777"/>
    <lineage>
        <taxon>Eukaryota</taxon>
        <taxon>Metazoa</taxon>
        <taxon>Spiralia</taxon>
        <taxon>Gnathifera</taxon>
        <taxon>Rotifera</taxon>
        <taxon>Eurotatoria</taxon>
        <taxon>Monogononta</taxon>
        <taxon>Pseudotrocha</taxon>
        <taxon>Ploima</taxon>
        <taxon>Brachionidae</taxon>
        <taxon>Brachionus</taxon>
    </lineage>
</organism>
<gene>
    <name evidence="3" type="ORF">OXX778_LOCUS14381</name>
</gene>
<keyword evidence="4" id="KW-1185">Reference proteome</keyword>
<keyword evidence="2" id="KW-0472">Membrane</keyword>
<keyword evidence="2" id="KW-1133">Transmembrane helix</keyword>
<feature type="compositionally biased region" description="Polar residues" evidence="1">
    <location>
        <begin position="339"/>
        <end position="350"/>
    </location>
</feature>
<sequence length="502" mass="56190">MDDINQMDYCMLRQFNSDIIKIVSNVKPSFRYTTWITGDPHLYSYKNKYELCSTGENAVCFQYGDFKILCSDFYAGGSNLQATVLTSLKFIYQVSNSEQVSYEANRTSFPNKFDNGFLNIYENPNNKNKLAELINTENGTKVIYIPNSSVHIFISQWNSYYSIYLRTTHETYSESTGLLYEGCPLKDQLVIRKKRQLNQMCASECSNIQFSIEEENMPEDVIRDACLFDCNEIGIEATSMIKSMVKKIETLILSDVYTYLGFPEPETTIEDTSEETTFIMTTDSSTATKSIITDELTTQNELDLTTKENLLTELTHSQSPVTSIHSSTSTSSSINQSTEELTTSNKQTATTKEETMRTETATITSFTSTIITATLSTTTQENIVLISTLSQIQETSTTSTQENVVTNSTLFQNPETSIASLTTTIKSNSTETATNPPPSLPSTQITTKSNQKKFSLSLGVVIAISSAAVIFVVSIIILIVVYKKKKNSRIDSINETEMVKIR</sequence>
<reference evidence="3" key="1">
    <citation type="submission" date="2021-02" db="EMBL/GenBank/DDBJ databases">
        <authorList>
            <person name="Nowell W R."/>
        </authorList>
    </citation>
    <scope>NUCLEOTIDE SEQUENCE</scope>
    <source>
        <strain evidence="3">Ploen Becks lab</strain>
    </source>
</reference>
<evidence type="ECO:0000256" key="1">
    <source>
        <dbReference type="SAM" id="MobiDB-lite"/>
    </source>
</evidence>
<name>A0A814E0M3_9BILA</name>
<comment type="caution">
    <text evidence="3">The sequence shown here is derived from an EMBL/GenBank/DDBJ whole genome shotgun (WGS) entry which is preliminary data.</text>
</comment>
<proteinExistence type="predicted"/>
<evidence type="ECO:0000313" key="4">
    <source>
        <dbReference type="Proteomes" id="UP000663879"/>
    </source>
</evidence>
<feature type="compositionally biased region" description="Low complexity" evidence="1">
    <location>
        <begin position="316"/>
        <end position="338"/>
    </location>
</feature>
<dbReference type="EMBL" id="CAJNOC010002952">
    <property type="protein sequence ID" value="CAF0959712.1"/>
    <property type="molecule type" value="Genomic_DNA"/>
</dbReference>
<feature type="region of interest" description="Disordered" evidence="1">
    <location>
        <begin position="316"/>
        <end position="358"/>
    </location>
</feature>
<dbReference type="AlphaFoldDB" id="A0A814E0M3"/>
<protein>
    <submittedName>
        <fullName evidence="3">Uncharacterized protein</fullName>
    </submittedName>
</protein>
<dbReference type="Proteomes" id="UP000663879">
    <property type="component" value="Unassembled WGS sequence"/>
</dbReference>
<feature type="transmembrane region" description="Helical" evidence="2">
    <location>
        <begin position="454"/>
        <end position="482"/>
    </location>
</feature>
<keyword evidence="2" id="KW-0812">Transmembrane</keyword>
<dbReference type="OrthoDB" id="10176020at2759"/>
<evidence type="ECO:0000313" key="3">
    <source>
        <dbReference type="EMBL" id="CAF0959712.1"/>
    </source>
</evidence>
<evidence type="ECO:0000256" key="2">
    <source>
        <dbReference type="SAM" id="Phobius"/>
    </source>
</evidence>
<accession>A0A814E0M3</accession>